<dbReference type="Gene3D" id="2.40.420.20">
    <property type="match status" value="1"/>
</dbReference>
<dbReference type="InterPro" id="IPR006143">
    <property type="entry name" value="RND_pump_MFP"/>
</dbReference>
<evidence type="ECO:0000259" key="3">
    <source>
        <dbReference type="Pfam" id="PF25917"/>
    </source>
</evidence>
<dbReference type="eggNOG" id="COG0845">
    <property type="taxonomic scope" value="Bacteria"/>
</dbReference>
<proteinExistence type="inferred from homology"/>
<comment type="caution">
    <text evidence="5">The sequence shown here is derived from an EMBL/GenBank/DDBJ whole genome shotgun (WGS) entry which is preliminary data.</text>
</comment>
<dbReference type="PANTHER" id="PTHR30469">
    <property type="entry name" value="MULTIDRUG RESISTANCE PROTEIN MDTA"/>
    <property type="match status" value="1"/>
</dbReference>
<reference evidence="5 6" key="1">
    <citation type="journal article" date="2010" name="J. Bacteriol.">
        <title>Genome sequences of Pelagibaca bermudensis HTCC2601T and Maritimibacter alkaliphilus HTCC2654T, the type strains of two marine Roseobacter genera.</title>
        <authorList>
            <person name="Thrash J.C."/>
            <person name="Cho J.C."/>
            <person name="Ferriera S."/>
            <person name="Johnson J."/>
            <person name="Vergin K.L."/>
            <person name="Giovannoni S.J."/>
        </authorList>
    </citation>
    <scope>NUCLEOTIDE SEQUENCE [LARGE SCALE GENOMIC DNA]</scope>
    <source>
        <strain evidence="5 6">HTCC2654</strain>
    </source>
</reference>
<name>A3VDA2_9RHOB</name>
<dbReference type="Gene3D" id="1.10.287.470">
    <property type="entry name" value="Helix hairpin bin"/>
    <property type="match status" value="1"/>
</dbReference>
<dbReference type="InterPro" id="IPR058625">
    <property type="entry name" value="MdtA-like_BSH"/>
</dbReference>
<dbReference type="SUPFAM" id="SSF111369">
    <property type="entry name" value="HlyD-like secretion proteins"/>
    <property type="match status" value="1"/>
</dbReference>
<dbReference type="Gene3D" id="2.40.30.170">
    <property type="match status" value="1"/>
</dbReference>
<gene>
    <name evidence="5" type="ORF">RB2654_02204</name>
</gene>
<feature type="domain" description="CusB-like beta-barrel" evidence="4">
    <location>
        <begin position="219"/>
        <end position="286"/>
    </location>
</feature>
<organism evidence="5 6">
    <name type="scientific">Maritimibacter alkaliphilus HTCC2654</name>
    <dbReference type="NCBI Taxonomy" id="314271"/>
    <lineage>
        <taxon>Bacteria</taxon>
        <taxon>Pseudomonadati</taxon>
        <taxon>Pseudomonadota</taxon>
        <taxon>Alphaproteobacteria</taxon>
        <taxon>Rhodobacterales</taxon>
        <taxon>Roseobacteraceae</taxon>
        <taxon>Maritimibacter</taxon>
    </lineage>
</organism>
<evidence type="ECO:0000256" key="1">
    <source>
        <dbReference type="ARBA" id="ARBA00009477"/>
    </source>
</evidence>
<dbReference type="Proteomes" id="UP000002931">
    <property type="component" value="Unassembled WGS sequence"/>
</dbReference>
<comment type="similarity">
    <text evidence="1">Belongs to the membrane fusion protein (MFP) (TC 8.A.1) family.</text>
</comment>
<evidence type="ECO:0000256" key="2">
    <source>
        <dbReference type="SAM" id="Coils"/>
    </source>
</evidence>
<dbReference type="PANTHER" id="PTHR30469:SF29">
    <property type="entry name" value="BLR2860 PROTEIN"/>
    <property type="match status" value="1"/>
</dbReference>
<dbReference type="NCBIfam" id="TIGR01730">
    <property type="entry name" value="RND_mfp"/>
    <property type="match status" value="1"/>
</dbReference>
<dbReference type="GO" id="GO:1990281">
    <property type="term" value="C:efflux pump complex"/>
    <property type="evidence" value="ECO:0007669"/>
    <property type="project" value="TreeGrafter"/>
</dbReference>
<evidence type="ECO:0000259" key="4">
    <source>
        <dbReference type="Pfam" id="PF25954"/>
    </source>
</evidence>
<accession>A3VDA2</accession>
<keyword evidence="6" id="KW-1185">Reference proteome</keyword>
<dbReference type="OrthoDB" id="9806939at2"/>
<dbReference type="InterPro" id="IPR058792">
    <property type="entry name" value="Beta-barrel_RND_2"/>
</dbReference>
<dbReference type="Pfam" id="PF25954">
    <property type="entry name" value="Beta-barrel_RND_2"/>
    <property type="match status" value="1"/>
</dbReference>
<evidence type="ECO:0000313" key="5">
    <source>
        <dbReference type="EMBL" id="EAQ13488.1"/>
    </source>
</evidence>
<feature type="coiled-coil region" evidence="2">
    <location>
        <begin position="122"/>
        <end position="180"/>
    </location>
</feature>
<dbReference type="EMBL" id="AAMT01000004">
    <property type="protein sequence ID" value="EAQ13488.1"/>
    <property type="molecule type" value="Genomic_DNA"/>
</dbReference>
<protein>
    <submittedName>
        <fullName evidence="5">Efflux transporter, RND family, MFP subunit</fullName>
    </submittedName>
</protein>
<evidence type="ECO:0000313" key="6">
    <source>
        <dbReference type="Proteomes" id="UP000002931"/>
    </source>
</evidence>
<dbReference type="AlphaFoldDB" id="A3VDA2"/>
<dbReference type="Pfam" id="PF25917">
    <property type="entry name" value="BSH_RND"/>
    <property type="match status" value="1"/>
</dbReference>
<dbReference type="Gene3D" id="2.40.50.100">
    <property type="match status" value="1"/>
</dbReference>
<sequence>MRPIPILTALLTVAVLFMLVFQREMVRDFVGLGSDAEAAVEEDTPTEETTDASRISVIAMRSAAQEIDSAVVVRGETEATRSVTLMSEASGRVIAAPVAKGDAVAEGDVLCSLDPGTREVALKQAQAQLTEAEQNLNAAEKLSEGGFAAETRVLSARSAFEAAQSGVEQAEAALDDLDIRAPFSGLIEDDPAEIGALLQPGSPCATVVQLDPLKLVGYVAELDVNRVSMGAPVGARLATGDQVQGRITFIGRAADPVTRTFRVEAQVANPDLAIRHGQTAEILIQSAGRTAHLLPQSALTLNDAGDLGVRVVGEGDVARFMPVDLVRDSTDGVWVAGLPDETAVIVVGQDYVIDGVAIDPTYRESGT</sequence>
<dbReference type="GO" id="GO:0015562">
    <property type="term" value="F:efflux transmembrane transporter activity"/>
    <property type="evidence" value="ECO:0007669"/>
    <property type="project" value="TreeGrafter"/>
</dbReference>
<dbReference type="RefSeq" id="WP_008328314.1">
    <property type="nucleotide sequence ID" value="NZ_CH902578.1"/>
</dbReference>
<dbReference type="STRING" id="314271.RB2654_02204"/>
<dbReference type="HOGENOM" id="CLU_018816_0_0_5"/>
<keyword evidence="2" id="KW-0175">Coiled coil</keyword>
<feature type="domain" description="Multidrug resistance protein MdtA-like barrel-sandwich hybrid" evidence="3">
    <location>
        <begin position="81"/>
        <end position="208"/>
    </location>
</feature>